<dbReference type="PROSITE" id="PS00455">
    <property type="entry name" value="AMP_BINDING"/>
    <property type="match status" value="1"/>
</dbReference>
<dbReference type="EMBL" id="JADPUN010000139">
    <property type="protein sequence ID" value="MBF9129925.1"/>
    <property type="molecule type" value="Genomic_DNA"/>
</dbReference>
<proteinExistence type="inferred from homology"/>
<evidence type="ECO:0000256" key="1">
    <source>
        <dbReference type="ARBA" id="ARBA00006432"/>
    </source>
</evidence>
<name>A0ABS0GUR9_9ACTN</name>
<dbReference type="RefSeq" id="WP_196201547.1">
    <property type="nucleotide sequence ID" value="NZ_JADPUN010000139.1"/>
</dbReference>
<dbReference type="PANTHER" id="PTHR22754">
    <property type="entry name" value="DISCO-INTERACTING PROTEIN 2 DIP2 -RELATED"/>
    <property type="match status" value="1"/>
</dbReference>
<evidence type="ECO:0000313" key="3">
    <source>
        <dbReference type="EMBL" id="MBF9129925.1"/>
    </source>
</evidence>
<dbReference type="Gene3D" id="3.30.300.30">
    <property type="match status" value="1"/>
</dbReference>
<organism evidence="3 4">
    <name type="scientific">Plantactinospora alkalitolerans</name>
    <dbReference type="NCBI Taxonomy" id="2789879"/>
    <lineage>
        <taxon>Bacteria</taxon>
        <taxon>Bacillati</taxon>
        <taxon>Actinomycetota</taxon>
        <taxon>Actinomycetes</taxon>
        <taxon>Micromonosporales</taxon>
        <taxon>Micromonosporaceae</taxon>
        <taxon>Plantactinospora</taxon>
    </lineage>
</organism>
<comment type="similarity">
    <text evidence="1">Belongs to the ATP-dependent AMP-binding enzyme family.</text>
</comment>
<dbReference type="Pfam" id="PF00501">
    <property type="entry name" value="AMP-binding"/>
    <property type="match status" value="1"/>
</dbReference>
<sequence>MKSDLTRWIDMPSTDHGVHLAGDAGDWKFSGYERIAANARGVANQLVRRGIVADDVVCLILPTDHASLATFFGVWAAGAVVCPIPPPAVQPRREYVAHVAAILRQARPSAVLAPELLHDVTAAAMVEAGMAGVPWAPTPHGDVAVQRPGEFALLQFTSGSTGSPRGIRVSWRNLDANVHAIRTWLGWDDHEGTASWLPFYHDMGLIGCMLSTVAAQTDLWLMRPDQFVRDPRRWLEALNAGRAVRTSAPPFGYAYAAKRLAGLTLDGLDLSGVKSAVTGAELLDAAALETFARLLADRGFDRRAFAPAYGLAEATLFVAGAHDGREPLIVRPGWDSLEFGRPVTVVGTARLGDDTSDAAAGWLVSSGRAAAGASVTIVDEDGKELPDGYLGEVAVGGVSIASGYADDRDETSTRFVDGAVRTGDAGLLFDGELFVLGRMGESLKVRGRAVYVEGLEAQLTVAAGLPRGRCAAVSTSDDRGNGIALLVETRGGEWVPQAADALRRELGEDVAITIIAGPSGLLKRTSSGKIRRRYMWHQLHSGAYADLVVYRSSTPEPAEAMRLEST</sequence>
<comment type="caution">
    <text evidence="3">The sequence shown here is derived from an EMBL/GenBank/DDBJ whole genome shotgun (WGS) entry which is preliminary data.</text>
</comment>
<reference evidence="3 4" key="1">
    <citation type="submission" date="2020-11" db="EMBL/GenBank/DDBJ databases">
        <title>A novel isolate from a Black sea contaminated sediment with potential to produce alkanes: Plantactinospora alkalitolerans sp. nov.</title>
        <authorList>
            <person name="Carro L."/>
            <person name="Veyisoglu A."/>
            <person name="Guven K."/>
            <person name="Schumann P."/>
            <person name="Klenk H.-P."/>
            <person name="Sahin N."/>
        </authorList>
    </citation>
    <scope>NUCLEOTIDE SEQUENCE [LARGE SCALE GENOMIC DNA]</scope>
    <source>
        <strain evidence="3 4">S1510</strain>
    </source>
</reference>
<dbReference type="InterPro" id="IPR000873">
    <property type="entry name" value="AMP-dep_synth/lig_dom"/>
</dbReference>
<dbReference type="InterPro" id="IPR045851">
    <property type="entry name" value="AMP-bd_C_sf"/>
</dbReference>
<dbReference type="PANTHER" id="PTHR22754:SF32">
    <property type="entry name" value="DISCO-INTERACTING PROTEIN 2"/>
    <property type="match status" value="1"/>
</dbReference>
<dbReference type="InterPro" id="IPR042099">
    <property type="entry name" value="ANL_N_sf"/>
</dbReference>
<gene>
    <name evidence="3" type="ORF">I0C86_13270</name>
</gene>
<dbReference type="Proteomes" id="UP000638560">
    <property type="component" value="Unassembled WGS sequence"/>
</dbReference>
<dbReference type="Gene3D" id="3.40.50.12780">
    <property type="entry name" value="N-terminal domain of ligase-like"/>
    <property type="match status" value="1"/>
</dbReference>
<protein>
    <submittedName>
        <fullName evidence="3">AMP-binding protein</fullName>
    </submittedName>
</protein>
<keyword evidence="4" id="KW-1185">Reference proteome</keyword>
<accession>A0ABS0GUR9</accession>
<dbReference type="InterPro" id="IPR020845">
    <property type="entry name" value="AMP-binding_CS"/>
</dbReference>
<evidence type="ECO:0000313" key="4">
    <source>
        <dbReference type="Proteomes" id="UP000638560"/>
    </source>
</evidence>
<dbReference type="SUPFAM" id="SSF56801">
    <property type="entry name" value="Acetyl-CoA synthetase-like"/>
    <property type="match status" value="1"/>
</dbReference>
<feature type="domain" description="AMP-dependent synthetase/ligase" evidence="2">
    <location>
        <begin position="26"/>
        <end position="404"/>
    </location>
</feature>
<evidence type="ECO:0000259" key="2">
    <source>
        <dbReference type="Pfam" id="PF00501"/>
    </source>
</evidence>